<dbReference type="Proteomes" id="UP000593565">
    <property type="component" value="Unassembled WGS sequence"/>
</dbReference>
<evidence type="ECO:0000313" key="3">
    <source>
        <dbReference type="Proteomes" id="UP000593565"/>
    </source>
</evidence>
<gene>
    <name evidence="2" type="ORF">AMELA_G00167350</name>
</gene>
<dbReference type="EMBL" id="JAAGNN010000014">
    <property type="protein sequence ID" value="KAF4080176.1"/>
    <property type="molecule type" value="Genomic_DNA"/>
</dbReference>
<sequence length="81" mass="8611">MLTDHNAPGRDRRTPTPSCLSIRTSSSTMVPLARNRFFSSFAFSFLLGGHGGFLGTLGIPERTACTFDDLSSPSQTGSASL</sequence>
<organism evidence="2 3">
    <name type="scientific">Ameiurus melas</name>
    <name type="common">Black bullhead</name>
    <name type="synonym">Silurus melas</name>
    <dbReference type="NCBI Taxonomy" id="219545"/>
    <lineage>
        <taxon>Eukaryota</taxon>
        <taxon>Metazoa</taxon>
        <taxon>Chordata</taxon>
        <taxon>Craniata</taxon>
        <taxon>Vertebrata</taxon>
        <taxon>Euteleostomi</taxon>
        <taxon>Actinopterygii</taxon>
        <taxon>Neopterygii</taxon>
        <taxon>Teleostei</taxon>
        <taxon>Ostariophysi</taxon>
        <taxon>Siluriformes</taxon>
        <taxon>Ictaluridae</taxon>
        <taxon>Ameiurus</taxon>
    </lineage>
</organism>
<protein>
    <submittedName>
        <fullName evidence="2">Uncharacterized protein</fullName>
    </submittedName>
</protein>
<evidence type="ECO:0000313" key="2">
    <source>
        <dbReference type="EMBL" id="KAF4080176.1"/>
    </source>
</evidence>
<feature type="region of interest" description="Disordered" evidence="1">
    <location>
        <begin position="1"/>
        <end position="20"/>
    </location>
</feature>
<name>A0A7J6ABK2_AMEME</name>
<comment type="caution">
    <text evidence="2">The sequence shown here is derived from an EMBL/GenBank/DDBJ whole genome shotgun (WGS) entry which is preliminary data.</text>
</comment>
<reference evidence="2 3" key="1">
    <citation type="submission" date="2020-02" db="EMBL/GenBank/DDBJ databases">
        <title>A chromosome-scale genome assembly of the black bullhead catfish (Ameiurus melas).</title>
        <authorList>
            <person name="Wen M."/>
            <person name="Zham M."/>
            <person name="Cabau C."/>
            <person name="Klopp C."/>
            <person name="Donnadieu C."/>
            <person name="Roques C."/>
            <person name="Bouchez O."/>
            <person name="Lampietro C."/>
            <person name="Jouanno E."/>
            <person name="Herpin A."/>
            <person name="Louis A."/>
            <person name="Berthelot C."/>
            <person name="Parey E."/>
            <person name="Roest-Crollius H."/>
            <person name="Braasch I."/>
            <person name="Postlethwait J."/>
            <person name="Robinson-Rechavi M."/>
            <person name="Echchiki A."/>
            <person name="Begum T."/>
            <person name="Montfort J."/>
            <person name="Schartl M."/>
            <person name="Bobe J."/>
            <person name="Guiguen Y."/>
        </authorList>
    </citation>
    <scope>NUCLEOTIDE SEQUENCE [LARGE SCALE GENOMIC DNA]</scope>
    <source>
        <strain evidence="2">M_S1</strain>
        <tissue evidence="2">Blood</tissue>
    </source>
</reference>
<evidence type="ECO:0000256" key="1">
    <source>
        <dbReference type="SAM" id="MobiDB-lite"/>
    </source>
</evidence>
<proteinExistence type="predicted"/>
<keyword evidence="3" id="KW-1185">Reference proteome</keyword>
<dbReference type="AlphaFoldDB" id="A0A7J6ABK2"/>
<accession>A0A7J6ABK2</accession>